<feature type="transmembrane region" description="Helical" evidence="1">
    <location>
        <begin position="15"/>
        <end position="36"/>
    </location>
</feature>
<keyword evidence="1" id="KW-0472">Membrane</keyword>
<accession>A0A8J7H2D2</accession>
<keyword evidence="1" id="KW-1133">Transmembrane helix</keyword>
<evidence type="ECO:0000313" key="3">
    <source>
        <dbReference type="Proteomes" id="UP000623269"/>
    </source>
</evidence>
<organism evidence="2 3">
    <name type="scientific">Mobilitalea sibirica</name>
    <dbReference type="NCBI Taxonomy" id="1462919"/>
    <lineage>
        <taxon>Bacteria</taxon>
        <taxon>Bacillati</taxon>
        <taxon>Bacillota</taxon>
        <taxon>Clostridia</taxon>
        <taxon>Lachnospirales</taxon>
        <taxon>Lachnospiraceae</taxon>
        <taxon>Mobilitalea</taxon>
    </lineage>
</organism>
<dbReference type="EMBL" id="JAEAGR010000005">
    <property type="protein sequence ID" value="MBH1940635.1"/>
    <property type="molecule type" value="Genomic_DNA"/>
</dbReference>
<sequence length="171" mass="18721">MKGIRTMKINFLSDAAKILIFAATIIVVCVLVAIGFKTANEGKSIVSSGTSQLNEMSSEYQDVNKSIYNGSTILGSELVSMISKTMEKKEYLAIIVKTKSNATSGVHYNYTFNYPSATTNSSTLTEQSTKNNLVQNDKGNANYINPSAQFLGTVYKDNNNNVICIEFVQQD</sequence>
<proteinExistence type="predicted"/>
<evidence type="ECO:0000256" key="1">
    <source>
        <dbReference type="SAM" id="Phobius"/>
    </source>
</evidence>
<keyword evidence="1" id="KW-0812">Transmembrane</keyword>
<gene>
    <name evidence="2" type="ORF">I5677_07015</name>
</gene>
<dbReference type="RefSeq" id="WP_197660852.1">
    <property type="nucleotide sequence ID" value="NZ_JAEAGR010000005.1"/>
</dbReference>
<protein>
    <submittedName>
        <fullName evidence="2">Uncharacterized protein</fullName>
    </submittedName>
</protein>
<dbReference type="AlphaFoldDB" id="A0A8J7H2D2"/>
<reference evidence="2" key="1">
    <citation type="submission" date="2020-12" db="EMBL/GenBank/DDBJ databases">
        <title>M. sibirica DSM 26468T genome.</title>
        <authorList>
            <person name="Thieme N."/>
            <person name="Rettenmaier R."/>
            <person name="Zverlov V."/>
            <person name="Liebl W."/>
        </authorList>
    </citation>
    <scope>NUCLEOTIDE SEQUENCE</scope>
    <source>
        <strain evidence="2">DSM 26468</strain>
    </source>
</reference>
<name>A0A8J7H2D2_9FIRM</name>
<dbReference type="Proteomes" id="UP000623269">
    <property type="component" value="Unassembled WGS sequence"/>
</dbReference>
<keyword evidence="3" id="KW-1185">Reference proteome</keyword>
<comment type="caution">
    <text evidence="2">The sequence shown here is derived from an EMBL/GenBank/DDBJ whole genome shotgun (WGS) entry which is preliminary data.</text>
</comment>
<evidence type="ECO:0000313" key="2">
    <source>
        <dbReference type="EMBL" id="MBH1940635.1"/>
    </source>
</evidence>